<dbReference type="OrthoDB" id="10004641at2759"/>
<dbReference type="AlphaFoldDB" id="A0A8I6SEW3"/>
<protein>
    <recommendedName>
        <fullName evidence="6">C2H2-type domain-containing protein</fullName>
    </recommendedName>
</protein>
<dbReference type="GeneID" id="106667343"/>
<feature type="domain" description="C2H2-type" evidence="6">
    <location>
        <begin position="109"/>
        <end position="136"/>
    </location>
</feature>
<keyword evidence="3 5" id="KW-0863">Zinc-finger</keyword>
<dbReference type="GO" id="GO:0043565">
    <property type="term" value="F:sequence-specific DNA binding"/>
    <property type="evidence" value="ECO:0007669"/>
    <property type="project" value="TreeGrafter"/>
</dbReference>
<dbReference type="EnsemblMetazoa" id="XM_024225038.1">
    <property type="protein sequence ID" value="XP_024080806.1"/>
    <property type="gene ID" value="LOC106667343"/>
</dbReference>
<dbReference type="InterPro" id="IPR013087">
    <property type="entry name" value="Znf_C2H2_type"/>
</dbReference>
<evidence type="ECO:0000256" key="1">
    <source>
        <dbReference type="ARBA" id="ARBA00022723"/>
    </source>
</evidence>
<evidence type="ECO:0000256" key="4">
    <source>
        <dbReference type="ARBA" id="ARBA00022833"/>
    </source>
</evidence>
<dbReference type="SMART" id="SM00355">
    <property type="entry name" value="ZnF_C2H2"/>
    <property type="match status" value="7"/>
</dbReference>
<dbReference type="Pfam" id="PF00096">
    <property type="entry name" value="zf-C2H2"/>
    <property type="match status" value="1"/>
</dbReference>
<dbReference type="SUPFAM" id="SSF57667">
    <property type="entry name" value="beta-beta-alpha zinc fingers"/>
    <property type="match status" value="2"/>
</dbReference>
<dbReference type="InterPro" id="IPR036236">
    <property type="entry name" value="Znf_C2H2_sf"/>
</dbReference>
<evidence type="ECO:0000256" key="2">
    <source>
        <dbReference type="ARBA" id="ARBA00022737"/>
    </source>
</evidence>
<reference evidence="7" key="1">
    <citation type="submission" date="2022-01" db="UniProtKB">
        <authorList>
            <consortium name="EnsemblMetazoa"/>
        </authorList>
    </citation>
    <scope>IDENTIFICATION</scope>
</reference>
<dbReference type="RefSeq" id="XP_024080806.1">
    <property type="nucleotide sequence ID" value="XM_024225038.1"/>
</dbReference>
<organism evidence="7 8">
    <name type="scientific">Cimex lectularius</name>
    <name type="common">Bed bug</name>
    <name type="synonym">Acanthia lectularia</name>
    <dbReference type="NCBI Taxonomy" id="79782"/>
    <lineage>
        <taxon>Eukaryota</taxon>
        <taxon>Metazoa</taxon>
        <taxon>Ecdysozoa</taxon>
        <taxon>Arthropoda</taxon>
        <taxon>Hexapoda</taxon>
        <taxon>Insecta</taxon>
        <taxon>Pterygota</taxon>
        <taxon>Neoptera</taxon>
        <taxon>Paraneoptera</taxon>
        <taxon>Hemiptera</taxon>
        <taxon>Heteroptera</taxon>
        <taxon>Panheteroptera</taxon>
        <taxon>Cimicomorpha</taxon>
        <taxon>Cimicidae</taxon>
        <taxon>Cimex</taxon>
    </lineage>
</organism>
<evidence type="ECO:0000313" key="8">
    <source>
        <dbReference type="Proteomes" id="UP000494040"/>
    </source>
</evidence>
<evidence type="ECO:0000313" key="7">
    <source>
        <dbReference type="EnsemblMetazoa" id="XP_024080806.1"/>
    </source>
</evidence>
<dbReference type="Proteomes" id="UP000494040">
    <property type="component" value="Unassembled WGS sequence"/>
</dbReference>
<name>A0A8I6SEW3_CIMLE</name>
<dbReference type="PANTHER" id="PTHR24408:SF58">
    <property type="entry name" value="TRANSCRIPTION FACTOR (TFIIIA), PUTATIVE (AFU_ORTHOLOGUE AFUA_1G05150)-RELATED"/>
    <property type="match status" value="1"/>
</dbReference>
<accession>A0A8I6SEW3</accession>
<dbReference type="PROSITE" id="PS00028">
    <property type="entry name" value="ZINC_FINGER_C2H2_1"/>
    <property type="match status" value="2"/>
</dbReference>
<evidence type="ECO:0000256" key="3">
    <source>
        <dbReference type="ARBA" id="ARBA00022771"/>
    </source>
</evidence>
<dbReference type="PROSITE" id="PS50157">
    <property type="entry name" value="ZINC_FINGER_C2H2_2"/>
    <property type="match status" value="4"/>
</dbReference>
<keyword evidence="4" id="KW-0862">Zinc</keyword>
<keyword evidence="2" id="KW-0677">Repeat</keyword>
<evidence type="ECO:0000259" key="6">
    <source>
        <dbReference type="PROSITE" id="PS50157"/>
    </source>
</evidence>
<sequence>MLNDVLTRCHLVSEEKRFVCHKCSKRYKLDSSLQNHLRYECGREPMFKCPYCPALSKQKGNLKNHIFCKHPDKLINILSSVFLSHHFPEGFFPLGPFRLTIFSFVGAALMCEVCKQTFNSMSTLKRHRVLHEVFRKDEGPRESADAPLMTHFLLDDDKDRPFNCPTCMKRYKNKRNMYTHVKYECGQSPRFKCPCCNYRCHRKGVLRDHLMREKRFGCPTCLKQYKHKRNLYMHTKYECGKLPRFKCPCCTYMCKRRVDLRNHMFRRHSDSLLEY</sequence>
<dbReference type="GO" id="GO:0000981">
    <property type="term" value="F:DNA-binding transcription factor activity, RNA polymerase II-specific"/>
    <property type="evidence" value="ECO:0007669"/>
    <property type="project" value="TreeGrafter"/>
</dbReference>
<dbReference type="Gene3D" id="3.30.160.60">
    <property type="entry name" value="Classic Zinc Finger"/>
    <property type="match status" value="3"/>
</dbReference>
<feature type="domain" description="C2H2-type" evidence="6">
    <location>
        <begin position="216"/>
        <end position="243"/>
    </location>
</feature>
<evidence type="ECO:0000256" key="5">
    <source>
        <dbReference type="PROSITE-ProRule" id="PRU00042"/>
    </source>
</evidence>
<dbReference type="GO" id="GO:0008270">
    <property type="term" value="F:zinc ion binding"/>
    <property type="evidence" value="ECO:0007669"/>
    <property type="project" value="UniProtKB-KW"/>
</dbReference>
<dbReference type="GO" id="GO:0005634">
    <property type="term" value="C:nucleus"/>
    <property type="evidence" value="ECO:0007669"/>
    <property type="project" value="TreeGrafter"/>
</dbReference>
<dbReference type="KEGG" id="clec:106667343"/>
<keyword evidence="8" id="KW-1185">Reference proteome</keyword>
<feature type="domain" description="C2H2-type" evidence="6">
    <location>
        <begin position="18"/>
        <end position="45"/>
    </location>
</feature>
<keyword evidence="1" id="KW-0479">Metal-binding</keyword>
<proteinExistence type="predicted"/>
<feature type="domain" description="C2H2-type" evidence="6">
    <location>
        <begin position="162"/>
        <end position="189"/>
    </location>
</feature>
<dbReference type="PANTHER" id="PTHR24408">
    <property type="entry name" value="ZINC FINGER PROTEIN"/>
    <property type="match status" value="1"/>
</dbReference>